<reference evidence="9 10" key="1">
    <citation type="submission" date="2024-10" db="EMBL/GenBank/DDBJ databases">
        <title>The Natural Products Discovery Center: Release of the First 8490 Sequenced Strains for Exploring Actinobacteria Biosynthetic Diversity.</title>
        <authorList>
            <person name="Kalkreuter E."/>
            <person name="Kautsar S.A."/>
            <person name="Yang D."/>
            <person name="Bader C.D."/>
            <person name="Teijaro C.N."/>
            <person name="Fluegel L."/>
            <person name="Davis C.M."/>
            <person name="Simpson J.R."/>
            <person name="Lauterbach L."/>
            <person name="Steele A.D."/>
            <person name="Gui C."/>
            <person name="Meng S."/>
            <person name="Li G."/>
            <person name="Viehrig K."/>
            <person name="Ye F."/>
            <person name="Su P."/>
            <person name="Kiefer A.F."/>
            <person name="Nichols A."/>
            <person name="Cepeda A.J."/>
            <person name="Yan W."/>
            <person name="Fan B."/>
            <person name="Jiang Y."/>
            <person name="Adhikari A."/>
            <person name="Zheng C.-J."/>
            <person name="Schuster L."/>
            <person name="Cowan T.M."/>
            <person name="Smanski M.J."/>
            <person name="Chevrette M.G."/>
            <person name="De Carvalho L.P.S."/>
            <person name="Shen B."/>
        </authorList>
    </citation>
    <scope>NUCLEOTIDE SEQUENCE [LARGE SCALE GENOMIC DNA]</scope>
    <source>
        <strain evidence="9 10">NPDC018013</strain>
    </source>
</reference>
<evidence type="ECO:0000259" key="8">
    <source>
        <dbReference type="PROSITE" id="PS50850"/>
    </source>
</evidence>
<feature type="transmembrane region" description="Helical" evidence="7">
    <location>
        <begin position="41"/>
        <end position="63"/>
    </location>
</feature>
<dbReference type="InterPro" id="IPR020846">
    <property type="entry name" value="MFS_dom"/>
</dbReference>
<feature type="region of interest" description="Disordered" evidence="6">
    <location>
        <begin position="387"/>
        <end position="494"/>
    </location>
</feature>
<dbReference type="InterPro" id="IPR036259">
    <property type="entry name" value="MFS_trans_sf"/>
</dbReference>
<keyword evidence="3 7" id="KW-0812">Transmembrane</keyword>
<feature type="compositionally biased region" description="Polar residues" evidence="6">
    <location>
        <begin position="433"/>
        <end position="446"/>
    </location>
</feature>
<feature type="transmembrane region" description="Helical" evidence="7">
    <location>
        <begin position="128"/>
        <end position="147"/>
    </location>
</feature>
<feature type="transmembrane region" description="Helical" evidence="7">
    <location>
        <begin position="159"/>
        <end position="181"/>
    </location>
</feature>
<feature type="transmembrane region" description="Helical" evidence="7">
    <location>
        <begin position="332"/>
        <end position="349"/>
    </location>
</feature>
<organism evidence="9 10">
    <name type="scientific">Streptomyces celluloflavus</name>
    <dbReference type="NCBI Taxonomy" id="58344"/>
    <lineage>
        <taxon>Bacteria</taxon>
        <taxon>Bacillati</taxon>
        <taxon>Actinomycetota</taxon>
        <taxon>Actinomycetes</taxon>
        <taxon>Kitasatosporales</taxon>
        <taxon>Streptomycetaceae</taxon>
        <taxon>Streptomyces</taxon>
    </lineage>
</organism>
<dbReference type="PANTHER" id="PTHR43124:SF3">
    <property type="entry name" value="CHLORAMPHENICOL EFFLUX PUMP RV0191"/>
    <property type="match status" value="1"/>
</dbReference>
<evidence type="ECO:0000256" key="5">
    <source>
        <dbReference type="ARBA" id="ARBA00023136"/>
    </source>
</evidence>
<feature type="transmembrane region" description="Helical" evidence="7">
    <location>
        <begin position="355"/>
        <end position="378"/>
    </location>
</feature>
<feature type="compositionally biased region" description="Low complexity" evidence="6">
    <location>
        <begin position="447"/>
        <end position="494"/>
    </location>
</feature>
<dbReference type="Proteomes" id="UP001610990">
    <property type="component" value="Unassembled WGS sequence"/>
</dbReference>
<feature type="transmembrane region" description="Helical" evidence="7">
    <location>
        <begin position="292"/>
        <end position="311"/>
    </location>
</feature>
<evidence type="ECO:0000256" key="7">
    <source>
        <dbReference type="SAM" id="Phobius"/>
    </source>
</evidence>
<dbReference type="EMBL" id="JBIRGH010000001">
    <property type="protein sequence ID" value="MFH8583022.1"/>
    <property type="molecule type" value="Genomic_DNA"/>
</dbReference>
<evidence type="ECO:0000313" key="9">
    <source>
        <dbReference type="EMBL" id="MFH8583022.1"/>
    </source>
</evidence>
<comment type="caution">
    <text evidence="9">The sequence shown here is derived from an EMBL/GenBank/DDBJ whole genome shotgun (WGS) entry which is preliminary data.</text>
</comment>
<gene>
    <name evidence="9" type="ORF">ACH4GP_01320</name>
</gene>
<evidence type="ECO:0000256" key="2">
    <source>
        <dbReference type="ARBA" id="ARBA00022475"/>
    </source>
</evidence>
<feature type="transmembrane region" description="Helical" evidence="7">
    <location>
        <begin position="237"/>
        <end position="256"/>
    </location>
</feature>
<feature type="transmembrane region" description="Helical" evidence="7">
    <location>
        <begin position="202"/>
        <end position="225"/>
    </location>
</feature>
<dbReference type="PANTHER" id="PTHR43124">
    <property type="entry name" value="PURINE EFFLUX PUMP PBUE"/>
    <property type="match status" value="1"/>
</dbReference>
<feature type="transmembrane region" description="Helical" evidence="7">
    <location>
        <begin position="268"/>
        <end position="286"/>
    </location>
</feature>
<evidence type="ECO:0000256" key="6">
    <source>
        <dbReference type="SAM" id="MobiDB-lite"/>
    </source>
</evidence>
<dbReference type="InterPro" id="IPR050189">
    <property type="entry name" value="MFS_Efflux_Transporters"/>
</dbReference>
<evidence type="ECO:0000313" key="10">
    <source>
        <dbReference type="Proteomes" id="UP001610990"/>
    </source>
</evidence>
<keyword evidence="5 7" id="KW-0472">Membrane</keyword>
<keyword evidence="10" id="KW-1185">Reference proteome</keyword>
<sequence length="494" mass="48562">MPFAVYLLGLGIFAQGTSEFMLSGLLPQIAADLGVSIPDAGLLISAFAVGMVIGAPALAVATLRVPRRTALVAFQLVFVAGHVAGALAPGYGVLFASRVVSALAYAGFWAVAAATAVSLVPPGAKGKVLSVVGTGLTLATVVGVPAGTVLSQHAGWRTAFWGVAGLTVLSALSLLAVLPAGRATGTELPSVRREVAGLARPALWVSYLVTLLTFGAAVVTFSYLAPLLTEVSGLPEGWVPVVLSLYGVGGLVGVTLGGRFADAAPLRTLALGGGALTLASALLALTAGNLGITVALVFVLGLTGYAVNPVVQSRVFLLAPDAPTLVPAVNTSAFNVGIMLTPMLGGLTIDAGFGFASVAWVGAATGALALAVTAWAAVLQRRGVRGPAGDAGAAGSSGEAGVADSSAPHVRSTASRSAVSRAAASRASVPRDSGSSSVAPRTVTSRTVVPSARPAATAAPCASSAASTSSTSSTSSVTSPAPSAPSDPTCHPAC</sequence>
<evidence type="ECO:0000256" key="1">
    <source>
        <dbReference type="ARBA" id="ARBA00004651"/>
    </source>
</evidence>
<dbReference type="Gene3D" id="1.20.1250.20">
    <property type="entry name" value="MFS general substrate transporter like domains"/>
    <property type="match status" value="2"/>
</dbReference>
<name>A0ABW7R4R5_9ACTN</name>
<protein>
    <submittedName>
        <fullName evidence="9">Cmx/CmrA family chloramphenicol efflux MFS transporter</fullName>
    </submittedName>
</protein>
<evidence type="ECO:0000256" key="4">
    <source>
        <dbReference type="ARBA" id="ARBA00022989"/>
    </source>
</evidence>
<accession>A0ABW7R4R5</accession>
<dbReference type="RefSeq" id="WP_397670669.1">
    <property type="nucleotide sequence ID" value="NZ_JBIRGH010000001.1"/>
</dbReference>
<feature type="transmembrane region" description="Helical" evidence="7">
    <location>
        <begin position="70"/>
        <end position="96"/>
    </location>
</feature>
<feature type="domain" description="Major facilitator superfamily (MFS) profile" evidence="8">
    <location>
        <begin position="4"/>
        <end position="381"/>
    </location>
</feature>
<dbReference type="InterPro" id="IPR011701">
    <property type="entry name" value="MFS"/>
</dbReference>
<feature type="compositionally biased region" description="Low complexity" evidence="6">
    <location>
        <begin position="387"/>
        <end position="428"/>
    </location>
</feature>
<evidence type="ECO:0000256" key="3">
    <source>
        <dbReference type="ARBA" id="ARBA00022692"/>
    </source>
</evidence>
<dbReference type="CDD" id="cd17324">
    <property type="entry name" value="MFS_NepI_like"/>
    <property type="match status" value="1"/>
</dbReference>
<dbReference type="SUPFAM" id="SSF103473">
    <property type="entry name" value="MFS general substrate transporter"/>
    <property type="match status" value="1"/>
</dbReference>
<dbReference type="PROSITE" id="PS50850">
    <property type="entry name" value="MFS"/>
    <property type="match status" value="1"/>
</dbReference>
<feature type="transmembrane region" description="Helical" evidence="7">
    <location>
        <begin position="102"/>
        <end position="121"/>
    </location>
</feature>
<dbReference type="Pfam" id="PF07690">
    <property type="entry name" value="MFS_1"/>
    <property type="match status" value="1"/>
</dbReference>
<keyword evidence="2" id="KW-1003">Cell membrane</keyword>
<proteinExistence type="predicted"/>
<comment type="subcellular location">
    <subcellularLocation>
        <location evidence="1">Cell membrane</location>
        <topology evidence="1">Multi-pass membrane protein</topology>
    </subcellularLocation>
</comment>
<keyword evidence="4 7" id="KW-1133">Transmembrane helix</keyword>
<dbReference type="NCBIfam" id="NF033135">
    <property type="entry name" value="cmx_cmrA"/>
    <property type="match status" value="1"/>
</dbReference>